<dbReference type="OrthoDB" id="9803832at2"/>
<feature type="transmembrane region" description="Helical" evidence="1">
    <location>
        <begin position="105"/>
        <end position="122"/>
    </location>
</feature>
<feature type="transmembrane region" description="Helical" evidence="1">
    <location>
        <begin position="6"/>
        <end position="25"/>
    </location>
</feature>
<dbReference type="PANTHER" id="PTHR38446:SF1">
    <property type="entry name" value="BLL0914 PROTEIN"/>
    <property type="match status" value="1"/>
</dbReference>
<keyword evidence="1" id="KW-0812">Transmembrane</keyword>
<keyword evidence="1" id="KW-0472">Membrane</keyword>
<proteinExistence type="predicted"/>
<reference evidence="2 3" key="1">
    <citation type="journal article" date="2019" name="Int. J. Syst. Evol. Microbiol.">
        <title>Lactobacillus salitolerans sp. nov., a novel lactic acid bacterium isolated from spent mushroom substrates.</title>
        <authorList>
            <person name="Tohno M."/>
            <person name="Tanizawa Y."/>
            <person name="Kojima Y."/>
            <person name="Sakamoto M."/>
            <person name="Nakamura Y."/>
            <person name="Ohkuma M."/>
            <person name="Kobayashi H."/>
        </authorList>
    </citation>
    <scope>NUCLEOTIDE SEQUENCE [LARGE SCALE GENOMIC DNA]</scope>
    <source>
        <strain evidence="2 3">YK43</strain>
    </source>
</reference>
<dbReference type="PANTHER" id="PTHR38446">
    <property type="entry name" value="BLL0914 PROTEIN"/>
    <property type="match status" value="1"/>
</dbReference>
<keyword evidence="3" id="KW-1185">Reference proteome</keyword>
<gene>
    <name evidence="2" type="ORF">LFYK43_03020</name>
</gene>
<name>A0A401IQQ0_9LACO</name>
<dbReference type="Proteomes" id="UP000286848">
    <property type="component" value="Unassembled WGS sequence"/>
</dbReference>
<keyword evidence="1" id="KW-1133">Transmembrane helix</keyword>
<organism evidence="2 3">
    <name type="scientific">Ligilactobacillus salitolerans</name>
    <dbReference type="NCBI Taxonomy" id="1808352"/>
    <lineage>
        <taxon>Bacteria</taxon>
        <taxon>Bacillati</taxon>
        <taxon>Bacillota</taxon>
        <taxon>Bacilli</taxon>
        <taxon>Lactobacillales</taxon>
        <taxon>Lactobacillaceae</taxon>
        <taxon>Ligilactobacillus</taxon>
    </lineage>
</organism>
<dbReference type="AlphaFoldDB" id="A0A401IQQ0"/>
<comment type="caution">
    <text evidence="2">The sequence shown here is derived from an EMBL/GenBank/DDBJ whole genome shotgun (WGS) entry which is preliminary data.</text>
</comment>
<feature type="transmembrane region" description="Helical" evidence="1">
    <location>
        <begin position="79"/>
        <end position="98"/>
    </location>
</feature>
<dbReference type="Pfam" id="PF06993">
    <property type="entry name" value="DUF1304"/>
    <property type="match status" value="1"/>
</dbReference>
<evidence type="ECO:0000313" key="2">
    <source>
        <dbReference type="EMBL" id="GBG93843.1"/>
    </source>
</evidence>
<accession>A0A401IQQ0</accession>
<sequence length="123" mass="13338">MLFVKDMFVLLVAVEALLIMLLEMFGTQTKMARKAFDLSKGYLATKEAKSSMANQGLYNGFIGVGLLYARYGLSGGASYHVQILFVGFVVLAAAFGSLTANKKIIFTQGSPAIVALFMLIFVH</sequence>
<dbReference type="EMBL" id="BFFP01000003">
    <property type="protein sequence ID" value="GBG93843.1"/>
    <property type="molecule type" value="Genomic_DNA"/>
</dbReference>
<dbReference type="RefSeq" id="WP_124974715.1">
    <property type="nucleotide sequence ID" value="NZ_BFFP01000003.1"/>
</dbReference>
<protein>
    <submittedName>
        <fullName evidence="2">Membrane protein</fullName>
    </submittedName>
</protein>
<dbReference type="InterPro" id="IPR009732">
    <property type="entry name" value="DUF1304"/>
</dbReference>
<evidence type="ECO:0000313" key="3">
    <source>
        <dbReference type="Proteomes" id="UP000286848"/>
    </source>
</evidence>
<evidence type="ECO:0000256" key="1">
    <source>
        <dbReference type="SAM" id="Phobius"/>
    </source>
</evidence>